<reference evidence="6 7" key="1">
    <citation type="journal article" date="2018" name="Microb. Genom.">
        <title>Expanding an expanded genome: long-read sequencing of Trypanosoma cruzi.</title>
        <authorList>
            <person name="Berna L."/>
            <person name="Rodriguez M."/>
            <person name="Chiribao M.L."/>
            <person name="Parodi-Talice A."/>
            <person name="Pita S."/>
            <person name="Rijo G."/>
            <person name="Alvarez-Valin F."/>
            <person name="Robello C."/>
        </authorList>
    </citation>
    <scope>NUCLEOTIDE SEQUENCE [LARGE SCALE GENOMIC DNA]</scope>
    <source>
        <strain evidence="6 7">Dm28c</strain>
    </source>
</reference>
<proteinExistence type="predicted"/>
<evidence type="ECO:0000313" key="6">
    <source>
        <dbReference type="EMBL" id="PWU94729.1"/>
    </source>
</evidence>
<dbReference type="VEuPathDB" id="TriTrypDB:C3747_17g647"/>
<evidence type="ECO:0000259" key="2">
    <source>
        <dbReference type="Pfam" id="PF07999"/>
    </source>
</evidence>
<evidence type="ECO:0000256" key="1">
    <source>
        <dbReference type="SAM" id="MobiDB-lite"/>
    </source>
</evidence>
<dbReference type="InterPro" id="IPR056000">
    <property type="entry name" value="DUF7578"/>
</dbReference>
<feature type="domain" description="Retrotransposon hot spot protein N-terminal" evidence="3">
    <location>
        <begin position="345"/>
        <end position="452"/>
    </location>
</feature>
<dbReference type="VEuPathDB" id="TriTrypDB:TcCL_Unassigned02065"/>
<evidence type="ECO:0000313" key="7">
    <source>
        <dbReference type="Proteomes" id="UP000246121"/>
    </source>
</evidence>
<sequence>MPGKRKRVHGDGNAESQASAVPQGDIQTRARLSSHGDTDQPAATCRGVEETQRPQWTMRSTVKDTLLKGKERITNMRLNDFLRNYFDGRGVEEFNENVYMKDFLGSPNEFMQDEVLLDTIKASPPYQELKKEREEFYVLLVALRKLNRETIVTLRHWRDFKRKDAVIPLARAQINTAYSQVLREERRKAEEKARRERQELGINVSTGIKYAVFKGRVRVDKMKLNDFLTMELDGRGALDANEDVLLEAFFKDPKKYICDAEVLSEIQASDRYKRMERALRDEMDMEEDADKLYENGVDKLLKWLVATAEVKANVHDITKRFLDAAAEEARNPKKPSAPRYLEGLYESVYNARWHHVVEVPDDNGMGMAVKEGEPPQSWTYRAVGDTLENDDDVQQSGAARPRLMVLTSDKGWPYSWEEDKPIVDCYVNCEVDRVWQIFKGDVTRWLCSRPEVYCLPRSALIGTPGIGKSVNAGSYLLYQLLHCDAEKLQVVAYSFGGSTTYVFDKTIETVTRYVGKEASKEFLNHLKMKGFVIYDVTRQGTLPEEYFTPYGWGMIVVSSPKVSNYDEWETREGAERIIMNCPADMDVKAMCAWMKRDETAEKKAEYWRMVKERMEKVGPIPRYIFDANEFIAHSAAIEDALDGIKSRDGEEHFIPRGVKLWDSGNPSHKLVKIVRARGEVGAEVFLNAPISFCLGRRIPHYFGKRDE</sequence>
<dbReference type="EMBL" id="PRFA01000025">
    <property type="protein sequence ID" value="PWU94729.1"/>
    <property type="molecule type" value="Genomic_DNA"/>
</dbReference>
<dbReference type="PANTHER" id="PTHR33129">
    <property type="entry name" value="PROTEIN KINASE DOMAIN-CONTAINING PROTEIN-RELATED"/>
    <property type="match status" value="1"/>
</dbReference>
<dbReference type="InterPro" id="IPR052980">
    <property type="entry name" value="Crinkler_effector"/>
</dbReference>
<evidence type="ECO:0000313" key="5">
    <source>
        <dbReference type="EMBL" id="PWU84377.1"/>
    </source>
</evidence>
<dbReference type="VEuPathDB" id="TriTrypDB:ECC02_006372"/>
<name>A0A2V2VEB9_TRYCR</name>
<dbReference type="VEuPathDB" id="TriTrypDB:BCY84_16896"/>
<feature type="domain" description="DUF7578" evidence="4">
    <location>
        <begin position="72"/>
        <end position="135"/>
    </location>
</feature>
<dbReference type="AlphaFoldDB" id="A0A2V2VEB9"/>
<dbReference type="VEuPathDB" id="TriTrypDB:C4B63_25g160"/>
<dbReference type="Proteomes" id="UP000246121">
    <property type="component" value="Unassembled WGS sequence"/>
</dbReference>
<comment type="caution">
    <text evidence="6">The sequence shown here is derived from an EMBL/GenBank/DDBJ whole genome shotgun (WGS) entry which is preliminary data.</text>
</comment>
<dbReference type="VEuPathDB" id="TriTrypDB:TcG_11491"/>
<dbReference type="InterPro" id="IPR046836">
    <property type="entry name" value="RHS_C"/>
</dbReference>
<evidence type="ECO:0000259" key="4">
    <source>
        <dbReference type="Pfam" id="PF24466"/>
    </source>
</evidence>
<dbReference type="NCBIfam" id="TIGR01631">
    <property type="entry name" value="Trypano_RHS"/>
    <property type="match status" value="2"/>
</dbReference>
<dbReference type="VEuPathDB" id="TriTrypDB:TCSYLVIO_004251"/>
<dbReference type="PANTHER" id="PTHR33129:SF3">
    <property type="entry name" value="HOT SPOT (RHS) PROTEIN, PUTATIVE-RELATED"/>
    <property type="match status" value="1"/>
</dbReference>
<dbReference type="VEuPathDB" id="TriTrypDB:TCDM_11472"/>
<accession>A0A2V2VEB9</accession>
<dbReference type="VEuPathDB" id="TriTrypDB:TcCLB.511845.10"/>
<dbReference type="Pfam" id="PF20445">
    <property type="entry name" value="RHS_N"/>
    <property type="match status" value="1"/>
</dbReference>
<dbReference type="EMBL" id="PRFA01000232">
    <property type="protein sequence ID" value="PWU84377.1"/>
    <property type="molecule type" value="Genomic_DNA"/>
</dbReference>
<dbReference type="VEuPathDB" id="TriTrypDB:TcCLB.506961.10"/>
<dbReference type="VEuPathDB" id="TriTrypDB:TcBrA4_0157180"/>
<dbReference type="VEuPathDB" id="TriTrypDB:Tc_MARK_7466"/>
<organism evidence="6 7">
    <name type="scientific">Trypanosoma cruzi</name>
    <dbReference type="NCBI Taxonomy" id="5693"/>
    <lineage>
        <taxon>Eukaryota</taxon>
        <taxon>Discoba</taxon>
        <taxon>Euglenozoa</taxon>
        <taxon>Kinetoplastea</taxon>
        <taxon>Metakinetoplastina</taxon>
        <taxon>Trypanosomatida</taxon>
        <taxon>Trypanosomatidae</taxon>
        <taxon>Trypanosoma</taxon>
        <taxon>Schizotrypanum</taxon>
    </lineage>
</organism>
<gene>
    <name evidence="5" type="ORF">C4B63_232g11</name>
    <name evidence="6" type="ORF">C4B63_25g160</name>
</gene>
<dbReference type="InterPro" id="IPR006518">
    <property type="entry name" value="Trypano_RHS"/>
</dbReference>
<dbReference type="VEuPathDB" id="TriTrypDB:TCSYLVIO_010280"/>
<dbReference type="Pfam" id="PF07999">
    <property type="entry name" value="RHSP"/>
    <property type="match status" value="1"/>
</dbReference>
<dbReference type="Pfam" id="PF24466">
    <property type="entry name" value="DUF7578"/>
    <property type="match status" value="2"/>
</dbReference>
<evidence type="ECO:0000259" key="3">
    <source>
        <dbReference type="Pfam" id="PF20445"/>
    </source>
</evidence>
<protein>
    <submittedName>
        <fullName evidence="6">Putative retrotransposon hot spot protein (RHS,)</fullName>
    </submittedName>
</protein>
<feature type="domain" description="Retrotransposon hot spot protein,C-terminal" evidence="2">
    <location>
        <begin position="460"/>
        <end position="697"/>
    </location>
</feature>
<dbReference type="VEuPathDB" id="TriTrypDB:TCDM_13516"/>
<dbReference type="VEuPathDB" id="TriTrypDB:TcCLB.507481.10"/>
<feature type="domain" description="DUF7578" evidence="4">
    <location>
        <begin position="218"/>
        <end position="282"/>
    </location>
</feature>
<dbReference type="InterPro" id="IPR046835">
    <property type="entry name" value="RHS_N"/>
</dbReference>
<feature type="region of interest" description="Disordered" evidence="1">
    <location>
        <begin position="1"/>
        <end position="52"/>
    </location>
</feature>
<dbReference type="VEuPathDB" id="TriTrypDB:C4B63_232g11"/>